<dbReference type="EMBL" id="JAHWXS010000009">
    <property type="protein sequence ID" value="MFK5733935.1"/>
    <property type="molecule type" value="Genomic_DNA"/>
</dbReference>
<sequence length="64" mass="7140">MECKKGAAAMLAWRNRFLAEAGLQEDDYDQALRCAEDLERSGVISAGEWIELVKQANSALLRAR</sequence>
<name>A0A923FYE1_9PSED</name>
<dbReference type="EMBL" id="JABWRE020000001">
    <property type="protein sequence ID" value="MBV4536682.1"/>
    <property type="molecule type" value="Genomic_DNA"/>
</dbReference>
<comment type="caution">
    <text evidence="1">The sequence shown here is derived from an EMBL/GenBank/DDBJ whole genome shotgun (WGS) entry which is preliminary data.</text>
</comment>
<reference evidence="2" key="4">
    <citation type="submission" date="2021-06" db="EMBL/GenBank/DDBJ databases">
        <title>Updating the genus Pseudomonas: Description of 43 new species and partition of the Pseudomonas putida group.</title>
        <authorList>
            <person name="Girard L."/>
            <person name="Lood C."/>
            <person name="Vandamme P."/>
            <person name="Rokni-Zadeh H."/>
            <person name="Van Noort V."/>
            <person name="Hofte M."/>
            <person name="Lavigne R."/>
            <person name="De Mot R."/>
        </authorList>
    </citation>
    <scope>NUCLEOTIDE SEQUENCE</scope>
    <source>
        <strain evidence="2">SWRI10</strain>
    </source>
</reference>
<keyword evidence="4" id="KW-1185">Reference proteome</keyword>
<accession>A0A923FYE1</accession>
<dbReference type="RefSeq" id="WP_186555096.1">
    <property type="nucleotide sequence ID" value="NZ_JABWRE020000001.1"/>
</dbReference>
<protein>
    <submittedName>
        <fullName evidence="1">Uncharacterized protein</fullName>
    </submittedName>
</protein>
<gene>
    <name evidence="2" type="ORF">HU737_011875</name>
    <name evidence="1" type="ORF">HU737_12610</name>
    <name evidence="3" type="ORF">KW869_10380</name>
</gene>
<evidence type="ECO:0000313" key="4">
    <source>
        <dbReference type="Proteomes" id="UP001621534"/>
    </source>
</evidence>
<evidence type="ECO:0000313" key="1">
    <source>
        <dbReference type="EMBL" id="MBC3441527.1"/>
    </source>
</evidence>
<dbReference type="EMBL" id="JABWRE010000008">
    <property type="protein sequence ID" value="MBC3441527.1"/>
    <property type="molecule type" value="Genomic_DNA"/>
</dbReference>
<organism evidence="1">
    <name type="scientific">Pseudomonas urmiensis</name>
    <dbReference type="NCBI Taxonomy" id="2745493"/>
    <lineage>
        <taxon>Bacteria</taxon>
        <taxon>Pseudomonadati</taxon>
        <taxon>Pseudomonadota</taxon>
        <taxon>Gammaproteobacteria</taxon>
        <taxon>Pseudomonadales</taxon>
        <taxon>Pseudomonadaceae</taxon>
        <taxon>Pseudomonas</taxon>
    </lineage>
</organism>
<reference evidence="3" key="5">
    <citation type="submission" date="2021-07" db="EMBL/GenBank/DDBJ databases">
        <authorList>
            <person name="Wevar Oller A.L."/>
            <person name="Talano M.A."/>
            <person name="Torres Tejerizo G.A."/>
            <person name="Agostini E."/>
        </authorList>
    </citation>
    <scope>NUCLEOTIDE SEQUENCE</scope>
    <source>
        <strain evidence="3">AW4</strain>
    </source>
</reference>
<evidence type="ECO:0000313" key="3">
    <source>
        <dbReference type="EMBL" id="MFK5733935.1"/>
    </source>
</evidence>
<dbReference type="AlphaFoldDB" id="A0A923FYE1"/>
<evidence type="ECO:0000313" key="2">
    <source>
        <dbReference type="EMBL" id="MBV4536682.1"/>
    </source>
</evidence>
<reference evidence="1" key="2">
    <citation type="journal article" date="2020" name="Microorganisms">
        <title>Reliable Identification of Environmental Pseudomonas Isolates Using the rpoD Gene.</title>
        <authorList>
            <consortium name="The Broad Institute Genome Sequencing Platform"/>
            <person name="Girard L."/>
            <person name="Lood C."/>
            <person name="Rokni-Zadeh H."/>
            <person name="van Noort V."/>
            <person name="Lavigne R."/>
            <person name="De Mot R."/>
        </authorList>
    </citation>
    <scope>NUCLEOTIDE SEQUENCE</scope>
    <source>
        <strain evidence="1">SWRI10</strain>
    </source>
</reference>
<reference evidence="3 4" key="1">
    <citation type="journal article" date="2012" name="Plant Soil">
        <title>Screening of plant growth-promoting traits in arsenic-resistant bacteria isolated from the rhizosphere of soybean plants from Argentinean agricultural soil.</title>
        <authorList>
            <person name="Wevar Oller A.L."/>
            <person name="Talano M.A."/>
            <person name="Agostini E."/>
        </authorList>
    </citation>
    <scope>NUCLEOTIDE SEQUENCE [LARGE SCALE GENOMIC DNA]</scope>
    <source>
        <strain evidence="3 4">AW4</strain>
    </source>
</reference>
<reference evidence="1" key="3">
    <citation type="submission" date="2020-07" db="EMBL/GenBank/DDBJ databases">
        <authorList>
            <person name="Lood C."/>
            <person name="Girard L."/>
        </authorList>
    </citation>
    <scope>NUCLEOTIDE SEQUENCE</scope>
    <source>
        <strain evidence="1">SWRI10</strain>
    </source>
</reference>
<dbReference type="Proteomes" id="UP001621534">
    <property type="component" value="Unassembled WGS sequence"/>
</dbReference>
<dbReference type="Proteomes" id="UP000599879">
    <property type="component" value="Unassembled WGS sequence"/>
</dbReference>
<proteinExistence type="predicted"/>